<accession>A0A1F5H4V8</accession>
<feature type="transmembrane region" description="Helical" evidence="1">
    <location>
        <begin position="198"/>
        <end position="221"/>
    </location>
</feature>
<evidence type="ECO:0000256" key="1">
    <source>
        <dbReference type="SAM" id="Phobius"/>
    </source>
</evidence>
<feature type="transmembrane region" description="Helical" evidence="1">
    <location>
        <begin position="170"/>
        <end position="191"/>
    </location>
</feature>
<feature type="transmembrane region" description="Helical" evidence="1">
    <location>
        <begin position="5"/>
        <end position="23"/>
    </location>
</feature>
<reference evidence="2 3" key="1">
    <citation type="journal article" date="2016" name="Nat. Commun.">
        <title>Thousands of microbial genomes shed light on interconnected biogeochemical processes in an aquifer system.</title>
        <authorList>
            <person name="Anantharaman K."/>
            <person name="Brown C.T."/>
            <person name="Hug L.A."/>
            <person name="Sharon I."/>
            <person name="Castelle C.J."/>
            <person name="Probst A.J."/>
            <person name="Thomas B.C."/>
            <person name="Singh A."/>
            <person name="Wilkins M.J."/>
            <person name="Karaoz U."/>
            <person name="Brodie E.L."/>
            <person name="Williams K.H."/>
            <person name="Hubbard S.S."/>
            <person name="Banfield J.F."/>
        </authorList>
    </citation>
    <scope>NUCLEOTIDE SEQUENCE [LARGE SCALE GENOMIC DNA]</scope>
</reference>
<feature type="transmembrane region" description="Helical" evidence="1">
    <location>
        <begin position="105"/>
        <end position="123"/>
    </location>
</feature>
<evidence type="ECO:0000313" key="3">
    <source>
        <dbReference type="Proteomes" id="UP000177039"/>
    </source>
</evidence>
<organism evidence="2 3">
    <name type="scientific">Candidatus Curtissbacteria bacterium RIFCSPLOWO2_01_FULL_42_50</name>
    <dbReference type="NCBI Taxonomy" id="1797730"/>
    <lineage>
        <taxon>Bacteria</taxon>
        <taxon>Candidatus Curtissiibacteriota</taxon>
    </lineage>
</organism>
<proteinExistence type="predicted"/>
<name>A0A1F5H4V8_9BACT</name>
<evidence type="ECO:0000313" key="2">
    <source>
        <dbReference type="EMBL" id="OGD99118.1"/>
    </source>
</evidence>
<keyword evidence="1" id="KW-0812">Transmembrane</keyword>
<keyword evidence="1" id="KW-0472">Membrane</keyword>
<dbReference type="AlphaFoldDB" id="A0A1F5H4V8"/>
<dbReference type="EMBL" id="MFBT01000023">
    <property type="protein sequence ID" value="OGD99118.1"/>
    <property type="molecule type" value="Genomic_DNA"/>
</dbReference>
<comment type="caution">
    <text evidence="2">The sequence shown here is derived from an EMBL/GenBank/DDBJ whole genome shotgun (WGS) entry which is preliminary data.</text>
</comment>
<sequence length="252" mass="28052">MRNKFVIIFIFLLAIFVVLWVRIQILGIRDTNENYFFNFYSIIPIFGAFVGWLVAARFGGLKSVLGRAISMLAAGLLAWGLGGFVWLWYNLVFQVPVPQPSLADYLFVGAYIFWAFGTIYLAKAAGIRFFPQETFAGKTILVVVPVLLVVLITVFYILLRTGSSSNLLSYVVFVPLLIYTGSILPLVLNLYGGKFFKATGLVVLGFFILYLAGTSFFYSVANNTYYNGHLSDLFFAAGFSVISTGIALFYPD</sequence>
<feature type="transmembrane region" description="Helical" evidence="1">
    <location>
        <begin position="135"/>
        <end position="158"/>
    </location>
</feature>
<feature type="transmembrane region" description="Helical" evidence="1">
    <location>
        <begin position="68"/>
        <end position="89"/>
    </location>
</feature>
<gene>
    <name evidence="2" type="ORF">A3B54_02795</name>
</gene>
<dbReference type="Proteomes" id="UP000177039">
    <property type="component" value="Unassembled WGS sequence"/>
</dbReference>
<feature type="transmembrane region" description="Helical" evidence="1">
    <location>
        <begin position="35"/>
        <end position="56"/>
    </location>
</feature>
<feature type="transmembrane region" description="Helical" evidence="1">
    <location>
        <begin position="233"/>
        <end position="250"/>
    </location>
</feature>
<keyword evidence="1" id="KW-1133">Transmembrane helix</keyword>
<protein>
    <recommendedName>
        <fullName evidence="4">Histidine kinase N-terminal 7TM region domain-containing protein</fullName>
    </recommendedName>
</protein>
<evidence type="ECO:0008006" key="4">
    <source>
        <dbReference type="Google" id="ProtNLM"/>
    </source>
</evidence>